<organism evidence="3 4">
    <name type="scientific">Ascobolus immersus RN42</name>
    <dbReference type="NCBI Taxonomy" id="1160509"/>
    <lineage>
        <taxon>Eukaryota</taxon>
        <taxon>Fungi</taxon>
        <taxon>Dikarya</taxon>
        <taxon>Ascomycota</taxon>
        <taxon>Pezizomycotina</taxon>
        <taxon>Pezizomycetes</taxon>
        <taxon>Pezizales</taxon>
        <taxon>Ascobolaceae</taxon>
        <taxon>Ascobolus</taxon>
    </lineage>
</organism>
<evidence type="ECO:0000256" key="1">
    <source>
        <dbReference type="SAM" id="MobiDB-lite"/>
    </source>
</evidence>
<feature type="region of interest" description="Disordered" evidence="1">
    <location>
        <begin position="178"/>
        <end position="210"/>
    </location>
</feature>
<dbReference type="AlphaFoldDB" id="A0A3N4HLL8"/>
<feature type="region of interest" description="Disordered" evidence="1">
    <location>
        <begin position="44"/>
        <end position="70"/>
    </location>
</feature>
<keyword evidence="2" id="KW-0812">Transmembrane</keyword>
<keyword evidence="2" id="KW-0472">Membrane</keyword>
<feature type="compositionally biased region" description="Low complexity" evidence="1">
    <location>
        <begin position="44"/>
        <end position="69"/>
    </location>
</feature>
<evidence type="ECO:0000313" key="3">
    <source>
        <dbReference type="EMBL" id="RPA72740.1"/>
    </source>
</evidence>
<proteinExistence type="predicted"/>
<reference evidence="3 4" key="1">
    <citation type="journal article" date="2018" name="Nat. Ecol. Evol.">
        <title>Pezizomycetes genomes reveal the molecular basis of ectomycorrhizal truffle lifestyle.</title>
        <authorList>
            <person name="Murat C."/>
            <person name="Payen T."/>
            <person name="Noel B."/>
            <person name="Kuo A."/>
            <person name="Morin E."/>
            <person name="Chen J."/>
            <person name="Kohler A."/>
            <person name="Krizsan K."/>
            <person name="Balestrini R."/>
            <person name="Da Silva C."/>
            <person name="Montanini B."/>
            <person name="Hainaut M."/>
            <person name="Levati E."/>
            <person name="Barry K.W."/>
            <person name="Belfiori B."/>
            <person name="Cichocki N."/>
            <person name="Clum A."/>
            <person name="Dockter R.B."/>
            <person name="Fauchery L."/>
            <person name="Guy J."/>
            <person name="Iotti M."/>
            <person name="Le Tacon F."/>
            <person name="Lindquist E.A."/>
            <person name="Lipzen A."/>
            <person name="Malagnac F."/>
            <person name="Mello A."/>
            <person name="Molinier V."/>
            <person name="Miyauchi S."/>
            <person name="Poulain J."/>
            <person name="Riccioni C."/>
            <person name="Rubini A."/>
            <person name="Sitrit Y."/>
            <person name="Splivallo R."/>
            <person name="Traeger S."/>
            <person name="Wang M."/>
            <person name="Zifcakova L."/>
            <person name="Wipf D."/>
            <person name="Zambonelli A."/>
            <person name="Paolocci F."/>
            <person name="Nowrousian M."/>
            <person name="Ottonello S."/>
            <person name="Baldrian P."/>
            <person name="Spatafora J.W."/>
            <person name="Henrissat B."/>
            <person name="Nagy L.G."/>
            <person name="Aury J.M."/>
            <person name="Wincker P."/>
            <person name="Grigoriev I.V."/>
            <person name="Bonfante P."/>
            <person name="Martin F.M."/>
        </authorList>
    </citation>
    <scope>NUCLEOTIDE SEQUENCE [LARGE SCALE GENOMIC DNA]</scope>
    <source>
        <strain evidence="3 4">RN42</strain>
    </source>
</reference>
<dbReference type="Proteomes" id="UP000275078">
    <property type="component" value="Unassembled WGS sequence"/>
</dbReference>
<keyword evidence="4" id="KW-1185">Reference proteome</keyword>
<accession>A0A3N4HLL8</accession>
<protein>
    <recommendedName>
        <fullName evidence="5">Mid2 domain-containing protein</fullName>
    </recommendedName>
</protein>
<keyword evidence="2" id="KW-1133">Transmembrane helix</keyword>
<feature type="transmembrane region" description="Helical" evidence="2">
    <location>
        <begin position="79"/>
        <end position="102"/>
    </location>
</feature>
<feature type="compositionally biased region" description="Basic and acidic residues" evidence="1">
    <location>
        <begin position="199"/>
        <end position="210"/>
    </location>
</feature>
<gene>
    <name evidence="3" type="ORF">BJ508DRAFT_68060</name>
</gene>
<evidence type="ECO:0008006" key="5">
    <source>
        <dbReference type="Google" id="ProtNLM"/>
    </source>
</evidence>
<dbReference type="EMBL" id="ML119848">
    <property type="protein sequence ID" value="RPA72740.1"/>
    <property type="molecule type" value="Genomic_DNA"/>
</dbReference>
<name>A0A3N4HLL8_ASCIM</name>
<sequence>MGDRNPQSTQAPLFTTITETFSTGNDGSSLAAIYKIVTTSRLPAPLTSSESTSSLPTSSSNPTPASAPTDAVNGIPTSVVIGASVGAAIGAILLGFLALFLYKKVRRMRNSKRMRPSAEKEWIPSGIVPFAANIGGSRRRRSLPELEDTGCKELDGTGIAVELAAERTVYELAASASRKSAGGECRDSIENMITTGDSDEGRDVASKPLM</sequence>
<evidence type="ECO:0000313" key="4">
    <source>
        <dbReference type="Proteomes" id="UP000275078"/>
    </source>
</evidence>
<evidence type="ECO:0000256" key="2">
    <source>
        <dbReference type="SAM" id="Phobius"/>
    </source>
</evidence>